<name>A0A813AP41_9DINO</name>
<dbReference type="OrthoDB" id="438440at2759"/>
<proteinExistence type="predicted"/>
<dbReference type="Gene3D" id="1.20.245.10">
    <property type="entry name" value="Lipoxygenase-1, Domain 5"/>
    <property type="match status" value="1"/>
</dbReference>
<evidence type="ECO:0000313" key="1">
    <source>
        <dbReference type="EMBL" id="CAE7875456.1"/>
    </source>
</evidence>
<feature type="non-terminal residue" evidence="1">
    <location>
        <position position="811"/>
    </location>
</feature>
<keyword evidence="2" id="KW-1185">Reference proteome</keyword>
<gene>
    <name evidence="1" type="ORF">SNEC2469_LOCUS28496</name>
</gene>
<dbReference type="AlphaFoldDB" id="A0A813AP41"/>
<evidence type="ECO:0000313" key="2">
    <source>
        <dbReference type="Proteomes" id="UP000601435"/>
    </source>
</evidence>
<accession>A0A813AP41</accession>
<dbReference type="InterPro" id="IPR036226">
    <property type="entry name" value="LipOase_C_sf"/>
</dbReference>
<dbReference type="Proteomes" id="UP000601435">
    <property type="component" value="Unassembled WGS sequence"/>
</dbReference>
<organism evidence="1 2">
    <name type="scientific">Symbiodinium necroappetens</name>
    <dbReference type="NCBI Taxonomy" id="1628268"/>
    <lineage>
        <taxon>Eukaryota</taxon>
        <taxon>Sar</taxon>
        <taxon>Alveolata</taxon>
        <taxon>Dinophyceae</taxon>
        <taxon>Suessiales</taxon>
        <taxon>Symbiodiniaceae</taxon>
        <taxon>Symbiodinium</taxon>
    </lineage>
</organism>
<sequence length="811" mass="91100">MAPQGHPGDEPLLLLRDSLVAFRSDLEVLFQAQQRHNNTRRLLQDLYVRLLWTRQNTDPETTSASTKVGIAGVGKLSDSPNSKGARAKKHSINLESFGGEDGLRSLVLQFLAKEKATHLPHDSIQDIWADELSTSSARVSALIRDGMCSDCWQFVLAKDGSRWQIIQQNNLSVVQEPGNQQAGEPQAVREAQTSGPRVVVRKLSHDLLCQAIELIESDPSKGHSFAELASCLGSEHTVSVLGDEYDVKKLYIKALKLDTSLNAAKEQLGKLLQDDGQNRHGLGEGSVTDWVSCAIGEESRMLEEDGSCSADNAAAGSCIMDEASKIEEDMARLCPLLKAGAAFYAFTGRFLSRTTGTMSMASLWPRGVHPELFADEYTVSVLTIVGRILLGLYKTRDKSYVNIPTAMLDHDAVLDVENIHAPLYDVDGSPNFYWFEAIFPQFILRRLYVPLMTCFYSGLRKMNTDGEGNLDDALDDPAYNTWEAVLKNSNMSKRDWVLSFYDIAHTWDGNLLWPKQMTDFSVYFKKDEWEDQLERAIAFHLIGTHRLEAGSFSVDVPGIGSMKLPYRIALNVFSELSVRDGFGRYGVDLYFNEDELPVLLVTPDNHTVVRGDKQHATRSVFATGSGHHKFARLVPRWQYWKFVWRSTLITGITLVDHLHFTHFRSASLLSRAIRIKLPSDHPQRRLLSIFTFGSIFVNIQATHVLLGPNHLLHRATPFSDFLKLSHKVPKMLDDVTDAPSIQAIVEDAVWNEKLSPKLRSLPYYADGRLLWESIKKFITEILRRSNICTEEGALQEVITDFMKELLAETSE</sequence>
<evidence type="ECO:0008006" key="3">
    <source>
        <dbReference type="Google" id="ProtNLM"/>
    </source>
</evidence>
<dbReference type="SUPFAM" id="SSF48484">
    <property type="entry name" value="Lipoxigenase"/>
    <property type="match status" value="1"/>
</dbReference>
<dbReference type="EMBL" id="CAJNJA010062075">
    <property type="protein sequence ID" value="CAE7875456.1"/>
    <property type="molecule type" value="Genomic_DNA"/>
</dbReference>
<protein>
    <recommendedName>
        <fullName evidence="3">Lipoxygenase domain-containing protein</fullName>
    </recommendedName>
</protein>
<reference evidence="1" key="1">
    <citation type="submission" date="2021-02" db="EMBL/GenBank/DDBJ databases">
        <authorList>
            <person name="Dougan E. K."/>
            <person name="Rhodes N."/>
            <person name="Thang M."/>
            <person name="Chan C."/>
        </authorList>
    </citation>
    <scope>NUCLEOTIDE SEQUENCE</scope>
</reference>
<comment type="caution">
    <text evidence="1">The sequence shown here is derived from an EMBL/GenBank/DDBJ whole genome shotgun (WGS) entry which is preliminary data.</text>
</comment>